<reference evidence="8" key="1">
    <citation type="journal article" date="2010" name="Stand. Genomic Sci.">
        <title>Complete genome sequence of 'Thermobaculum terrenum' type strain (YNP1).</title>
        <authorList>
            <person name="Kiss H."/>
            <person name="Cleland D."/>
            <person name="Lapidus A."/>
            <person name="Lucas S."/>
            <person name="Glavina Del Rio T."/>
            <person name="Nolan M."/>
            <person name="Tice H."/>
            <person name="Han C."/>
            <person name="Goodwin L."/>
            <person name="Pitluck S."/>
            <person name="Liolios K."/>
            <person name="Ivanova N."/>
            <person name="Mavromatis K."/>
            <person name="Ovchinnikova G."/>
            <person name="Pati A."/>
            <person name="Chen A."/>
            <person name="Palaniappan K."/>
            <person name="Land M."/>
            <person name="Hauser L."/>
            <person name="Chang Y."/>
            <person name="Jeffries C."/>
            <person name="Lu M."/>
            <person name="Brettin T."/>
            <person name="Detter J."/>
            <person name="Goker M."/>
            <person name="Tindall B."/>
            <person name="Beck B."/>
            <person name="McDermott T."/>
            <person name="Woyke T."/>
            <person name="Bristow J."/>
            <person name="Eisen J."/>
            <person name="Markowitz V."/>
            <person name="Hugenholtz P."/>
            <person name="Kyrpides N."/>
            <person name="Klenk H."/>
            <person name="Cheng J."/>
        </authorList>
    </citation>
    <scope>NUCLEOTIDE SEQUENCE [LARGE SCALE GENOMIC DNA]</scope>
    <source>
        <strain evidence="8">ATCC BAA-798 / YNP1</strain>
    </source>
</reference>
<dbReference type="eggNOG" id="COG0357">
    <property type="taxonomic scope" value="Bacteria"/>
</dbReference>
<dbReference type="EMBL" id="CP001825">
    <property type="protein sequence ID" value="ACZ42757.1"/>
    <property type="molecule type" value="Genomic_DNA"/>
</dbReference>
<dbReference type="STRING" id="525904.Tter_1851"/>
<feature type="binding site" evidence="6">
    <location>
        <position position="160"/>
    </location>
    <ligand>
        <name>S-adenosyl-L-methionine</name>
        <dbReference type="ChEBI" id="CHEBI:59789"/>
    </ligand>
</feature>
<dbReference type="PIRSF" id="PIRSF003078">
    <property type="entry name" value="GidB"/>
    <property type="match status" value="1"/>
</dbReference>
<dbReference type="Pfam" id="PF02527">
    <property type="entry name" value="GidB"/>
    <property type="match status" value="1"/>
</dbReference>
<comment type="similarity">
    <text evidence="6">Belongs to the methyltransferase superfamily. RNA methyltransferase RsmG family.</text>
</comment>
<evidence type="ECO:0000256" key="2">
    <source>
        <dbReference type="ARBA" id="ARBA00022552"/>
    </source>
</evidence>
<protein>
    <recommendedName>
        <fullName evidence="6">Ribosomal RNA small subunit methyltransferase G</fullName>
        <ecNumber evidence="6">2.1.1.-</ecNumber>
    </recommendedName>
    <alternativeName>
        <fullName evidence="6">16S rRNA 7-methylguanosine methyltransferase</fullName>
        <shortName evidence="6">16S rRNA m7G methyltransferase</shortName>
    </alternativeName>
</protein>
<dbReference type="GO" id="GO:0005829">
    <property type="term" value="C:cytosol"/>
    <property type="evidence" value="ECO:0007669"/>
    <property type="project" value="TreeGrafter"/>
</dbReference>
<keyword evidence="8" id="KW-1185">Reference proteome</keyword>
<dbReference type="HOGENOM" id="CLU_065341_0_0_0"/>
<evidence type="ECO:0000256" key="1">
    <source>
        <dbReference type="ARBA" id="ARBA00022490"/>
    </source>
</evidence>
<organism evidence="7 8">
    <name type="scientific">Thermobaculum terrenum (strain ATCC BAA-798 / CCMEE 7001 / YNP1)</name>
    <dbReference type="NCBI Taxonomy" id="525904"/>
    <lineage>
        <taxon>Bacteria</taxon>
        <taxon>Bacillati</taxon>
        <taxon>Chloroflexota</taxon>
        <taxon>Chloroflexia</taxon>
        <taxon>Candidatus Thermobaculales</taxon>
        <taxon>Candidatus Thermobaculaceae</taxon>
        <taxon>Thermobaculum</taxon>
    </lineage>
</organism>
<keyword evidence="4 6" id="KW-0808">Transferase</keyword>
<dbReference type="RefSeq" id="WP_012875788.1">
    <property type="nucleotide sequence ID" value="NC_013525.1"/>
</dbReference>
<dbReference type="SUPFAM" id="SSF53335">
    <property type="entry name" value="S-adenosyl-L-methionine-dependent methyltransferases"/>
    <property type="match status" value="1"/>
</dbReference>
<dbReference type="OrthoDB" id="9808773at2"/>
<dbReference type="PANTHER" id="PTHR31760:SF0">
    <property type="entry name" value="S-ADENOSYL-L-METHIONINE-DEPENDENT METHYLTRANSFERASES SUPERFAMILY PROTEIN"/>
    <property type="match status" value="1"/>
</dbReference>
<dbReference type="AlphaFoldDB" id="D1CD92"/>
<dbReference type="Proteomes" id="UP000000323">
    <property type="component" value="Chromosome 1"/>
</dbReference>
<dbReference type="NCBIfam" id="TIGR00138">
    <property type="entry name" value="rsmG_gidB"/>
    <property type="match status" value="1"/>
</dbReference>
<keyword evidence="1 6" id="KW-0963">Cytoplasm</keyword>
<dbReference type="FunFam" id="3.40.50.150:FF:000041">
    <property type="entry name" value="Ribosomal RNA small subunit methyltransferase G"/>
    <property type="match status" value="1"/>
</dbReference>
<dbReference type="EC" id="2.1.1.-" evidence="6"/>
<name>D1CD92_THET1</name>
<evidence type="ECO:0000256" key="3">
    <source>
        <dbReference type="ARBA" id="ARBA00022603"/>
    </source>
</evidence>
<accession>D1CD92</accession>
<evidence type="ECO:0000313" key="8">
    <source>
        <dbReference type="Proteomes" id="UP000000323"/>
    </source>
</evidence>
<dbReference type="GO" id="GO:0070043">
    <property type="term" value="F:rRNA (guanine-N7-)-methyltransferase activity"/>
    <property type="evidence" value="ECO:0007669"/>
    <property type="project" value="UniProtKB-UniRule"/>
</dbReference>
<comment type="caution">
    <text evidence="6">Lacks conserved residue(s) required for the propagation of feature annotation.</text>
</comment>
<evidence type="ECO:0000256" key="6">
    <source>
        <dbReference type="HAMAP-Rule" id="MF_00074"/>
    </source>
</evidence>
<dbReference type="InterPro" id="IPR003682">
    <property type="entry name" value="rRNA_ssu_MeTfrase_G"/>
</dbReference>
<feature type="binding site" evidence="6">
    <location>
        <position position="91"/>
    </location>
    <ligand>
        <name>S-adenosyl-L-methionine</name>
        <dbReference type="ChEBI" id="CHEBI:59789"/>
    </ligand>
</feature>
<feature type="binding site" evidence="6">
    <location>
        <position position="96"/>
    </location>
    <ligand>
        <name>S-adenosyl-L-methionine</name>
        <dbReference type="ChEBI" id="CHEBI:59789"/>
    </ligand>
</feature>
<sequence length="251" mass="27786">MSISASDSRRAEIYFLSESAYNLGIEVEEDQLELFLALADLVNEWSYKYNITAIRSRREILTKHIIDSLSVAIGHWQINDGKVPANLLDVGSGAGFPSLPIAIAFPDINVTALEAIRKKASFIAAASESLGLNVTVLNQRAEVAAHLPDLREAFELVVARAVAYMPTLLEYCLPFVRLGGRFVAMKSENLDEELNDSSQALEILGGEWGQTLHYRLPDVDGIRSLVVVNKVRSTPQRYPRRPGIPAKRPLK</sequence>
<proteinExistence type="inferred from homology"/>
<dbReference type="Gene3D" id="3.40.50.150">
    <property type="entry name" value="Vaccinia Virus protein VP39"/>
    <property type="match status" value="1"/>
</dbReference>
<dbReference type="PANTHER" id="PTHR31760">
    <property type="entry name" value="S-ADENOSYL-L-METHIONINE-DEPENDENT METHYLTRANSFERASES SUPERFAMILY PROTEIN"/>
    <property type="match status" value="1"/>
</dbReference>
<evidence type="ECO:0000256" key="5">
    <source>
        <dbReference type="ARBA" id="ARBA00022691"/>
    </source>
</evidence>
<evidence type="ECO:0000313" key="7">
    <source>
        <dbReference type="EMBL" id="ACZ42757.1"/>
    </source>
</evidence>
<feature type="binding site" evidence="6">
    <location>
        <begin position="141"/>
        <end position="142"/>
    </location>
    <ligand>
        <name>S-adenosyl-L-methionine</name>
        <dbReference type="ChEBI" id="CHEBI:59789"/>
    </ligand>
</feature>
<keyword evidence="5 6" id="KW-0949">S-adenosyl-L-methionine</keyword>
<comment type="subcellular location">
    <subcellularLocation>
        <location evidence="6">Cytoplasm</location>
    </subcellularLocation>
</comment>
<comment type="function">
    <text evidence="6">Specifically methylates the N7 position of a guanine in 16S rRNA.</text>
</comment>
<keyword evidence="2 6" id="KW-0698">rRNA processing</keyword>
<dbReference type="HAMAP" id="MF_00074">
    <property type="entry name" value="16SrRNA_methyltr_G"/>
    <property type="match status" value="1"/>
</dbReference>
<evidence type="ECO:0000256" key="4">
    <source>
        <dbReference type="ARBA" id="ARBA00022679"/>
    </source>
</evidence>
<dbReference type="InterPro" id="IPR029063">
    <property type="entry name" value="SAM-dependent_MTases_sf"/>
</dbReference>
<dbReference type="KEGG" id="ttr:Tter_1851"/>
<gene>
    <name evidence="6" type="primary">rsmG</name>
    <name evidence="7" type="ordered locus">Tter_1851</name>
</gene>
<keyword evidence="3 6" id="KW-0489">Methyltransferase</keyword>
<dbReference type="CDD" id="cd02440">
    <property type="entry name" value="AdoMet_MTases"/>
    <property type="match status" value="1"/>
</dbReference>